<sequence length="50" mass="5778">GNASTTISLNIKKLLAWIQKHAKQNVRVRASDPEKERLHAWRNSYVYGMP</sequence>
<reference evidence="1 2" key="1">
    <citation type="submission" date="2023-08" db="EMBL/GenBank/DDBJ databases">
        <title>Black Yeasts Isolated from many extreme environments.</title>
        <authorList>
            <person name="Coleine C."/>
            <person name="Stajich J.E."/>
            <person name="Selbmann L."/>
        </authorList>
    </citation>
    <scope>NUCLEOTIDE SEQUENCE [LARGE SCALE GENOMIC DNA]</scope>
    <source>
        <strain evidence="1 2">CCFEE 536</strain>
    </source>
</reference>
<evidence type="ECO:0000313" key="1">
    <source>
        <dbReference type="EMBL" id="KAK5281079.1"/>
    </source>
</evidence>
<dbReference type="EMBL" id="JAVRRA010001228">
    <property type="protein sequence ID" value="KAK5281079.1"/>
    <property type="molecule type" value="Genomic_DNA"/>
</dbReference>
<dbReference type="Proteomes" id="UP001357485">
    <property type="component" value="Unassembled WGS sequence"/>
</dbReference>
<proteinExistence type="predicted"/>
<organism evidence="1 2">
    <name type="scientific">Cryomyces antarcticus</name>
    <dbReference type="NCBI Taxonomy" id="329879"/>
    <lineage>
        <taxon>Eukaryota</taxon>
        <taxon>Fungi</taxon>
        <taxon>Dikarya</taxon>
        <taxon>Ascomycota</taxon>
        <taxon>Pezizomycotina</taxon>
        <taxon>Dothideomycetes</taxon>
        <taxon>Dothideomycetes incertae sedis</taxon>
        <taxon>Cryomyces</taxon>
    </lineage>
</organism>
<accession>A0ABR0M4W1</accession>
<name>A0ABR0M4W1_9PEZI</name>
<evidence type="ECO:0000313" key="2">
    <source>
        <dbReference type="Proteomes" id="UP001357485"/>
    </source>
</evidence>
<keyword evidence="2" id="KW-1185">Reference proteome</keyword>
<gene>
    <name evidence="1" type="ORF">LTR16_006506</name>
</gene>
<feature type="non-terminal residue" evidence="1">
    <location>
        <position position="1"/>
    </location>
</feature>
<comment type="caution">
    <text evidence="1">The sequence shown here is derived from an EMBL/GenBank/DDBJ whole genome shotgun (WGS) entry which is preliminary data.</text>
</comment>
<protein>
    <submittedName>
        <fullName evidence="1">Uncharacterized protein</fullName>
    </submittedName>
</protein>